<dbReference type="EMBL" id="GGEC01081684">
    <property type="protein sequence ID" value="MBX62168.1"/>
    <property type="molecule type" value="Transcribed_RNA"/>
</dbReference>
<reference evidence="1" key="1">
    <citation type="submission" date="2018-02" db="EMBL/GenBank/DDBJ databases">
        <title>Rhizophora mucronata_Transcriptome.</title>
        <authorList>
            <person name="Meera S.P."/>
            <person name="Sreeshan A."/>
            <person name="Augustine A."/>
        </authorList>
    </citation>
    <scope>NUCLEOTIDE SEQUENCE</scope>
    <source>
        <tissue evidence="1">Leaf</tissue>
    </source>
</reference>
<organism evidence="1">
    <name type="scientific">Rhizophora mucronata</name>
    <name type="common">Asiatic mangrove</name>
    <dbReference type="NCBI Taxonomy" id="61149"/>
    <lineage>
        <taxon>Eukaryota</taxon>
        <taxon>Viridiplantae</taxon>
        <taxon>Streptophyta</taxon>
        <taxon>Embryophyta</taxon>
        <taxon>Tracheophyta</taxon>
        <taxon>Spermatophyta</taxon>
        <taxon>Magnoliopsida</taxon>
        <taxon>eudicotyledons</taxon>
        <taxon>Gunneridae</taxon>
        <taxon>Pentapetalae</taxon>
        <taxon>rosids</taxon>
        <taxon>fabids</taxon>
        <taxon>Malpighiales</taxon>
        <taxon>Rhizophoraceae</taxon>
        <taxon>Rhizophora</taxon>
    </lineage>
</organism>
<sequence>MHPLVIRRHILACGNSRIGHSY</sequence>
<name>A0A2P2Q5C4_RHIMU</name>
<evidence type="ECO:0000313" key="1">
    <source>
        <dbReference type="EMBL" id="MBX62168.1"/>
    </source>
</evidence>
<proteinExistence type="predicted"/>
<dbReference type="AlphaFoldDB" id="A0A2P2Q5C4"/>
<accession>A0A2P2Q5C4</accession>
<protein>
    <submittedName>
        <fullName evidence="1">Uncharacterized protein</fullName>
    </submittedName>
</protein>